<dbReference type="GO" id="GO:0015093">
    <property type="term" value="F:ferrous iron transmembrane transporter activity"/>
    <property type="evidence" value="ECO:0007669"/>
    <property type="project" value="TreeGrafter"/>
</dbReference>
<dbReference type="SUPFAM" id="SSF161111">
    <property type="entry name" value="Cation efflux protein transmembrane domain-like"/>
    <property type="match status" value="1"/>
</dbReference>
<feature type="transmembrane region" description="Helical" evidence="7">
    <location>
        <begin position="17"/>
        <end position="37"/>
    </location>
</feature>
<evidence type="ECO:0000256" key="4">
    <source>
        <dbReference type="ARBA" id="ARBA00022692"/>
    </source>
</evidence>
<keyword evidence="11" id="KW-1185">Reference proteome</keyword>
<evidence type="ECO:0000313" key="11">
    <source>
        <dbReference type="Proteomes" id="UP000528322"/>
    </source>
</evidence>
<keyword evidence="6 7" id="KW-0472">Membrane</keyword>
<evidence type="ECO:0000259" key="9">
    <source>
        <dbReference type="Pfam" id="PF16916"/>
    </source>
</evidence>
<dbReference type="InterPro" id="IPR050291">
    <property type="entry name" value="CDF_Transporter"/>
</dbReference>
<dbReference type="EMBL" id="JACHID010000007">
    <property type="protein sequence ID" value="MBB5021982.1"/>
    <property type="molecule type" value="Genomic_DNA"/>
</dbReference>
<dbReference type="Proteomes" id="UP000528322">
    <property type="component" value="Unassembled WGS sequence"/>
</dbReference>
<feature type="transmembrane region" description="Helical" evidence="7">
    <location>
        <begin position="86"/>
        <end position="104"/>
    </location>
</feature>
<name>A0A7W7Y4Q8_9BACT</name>
<dbReference type="InterPro" id="IPR058533">
    <property type="entry name" value="Cation_efflux_TM"/>
</dbReference>
<dbReference type="InterPro" id="IPR027470">
    <property type="entry name" value="Cation_efflux_CTD"/>
</dbReference>
<comment type="subcellular location">
    <subcellularLocation>
        <location evidence="1">Membrane</location>
        <topology evidence="1">Multi-pass membrane protein</topology>
    </subcellularLocation>
</comment>
<feature type="transmembrane region" description="Helical" evidence="7">
    <location>
        <begin position="43"/>
        <end position="65"/>
    </location>
</feature>
<evidence type="ECO:0000256" key="7">
    <source>
        <dbReference type="SAM" id="Phobius"/>
    </source>
</evidence>
<organism evidence="10 11">
    <name type="scientific">Desulfurispira natronophila</name>
    <dbReference type="NCBI Taxonomy" id="682562"/>
    <lineage>
        <taxon>Bacteria</taxon>
        <taxon>Pseudomonadati</taxon>
        <taxon>Chrysiogenota</taxon>
        <taxon>Chrysiogenia</taxon>
        <taxon>Chrysiogenales</taxon>
        <taxon>Chrysiogenaceae</taxon>
        <taxon>Desulfurispira</taxon>
    </lineage>
</organism>
<dbReference type="GO" id="GO:0015341">
    <property type="term" value="F:zinc efflux antiporter activity"/>
    <property type="evidence" value="ECO:0007669"/>
    <property type="project" value="TreeGrafter"/>
</dbReference>
<comment type="caution">
    <text evidence="10">The sequence shown here is derived from an EMBL/GenBank/DDBJ whole genome shotgun (WGS) entry which is preliminary data.</text>
</comment>
<proteinExistence type="inferred from homology"/>
<keyword evidence="3" id="KW-0813">Transport</keyword>
<reference evidence="10 11" key="1">
    <citation type="submission" date="2020-08" db="EMBL/GenBank/DDBJ databases">
        <title>Genomic Encyclopedia of Type Strains, Phase IV (KMG-IV): sequencing the most valuable type-strain genomes for metagenomic binning, comparative biology and taxonomic classification.</title>
        <authorList>
            <person name="Goeker M."/>
        </authorList>
    </citation>
    <scope>NUCLEOTIDE SEQUENCE [LARGE SCALE GENOMIC DNA]</scope>
    <source>
        <strain evidence="10 11">DSM 22071</strain>
    </source>
</reference>
<comment type="similarity">
    <text evidence="2">Belongs to the cation diffusion facilitator (CDF) transporter (TC 2.A.4) family.</text>
</comment>
<keyword evidence="4 7" id="KW-0812">Transmembrane</keyword>
<feature type="domain" description="Cation efflux protein transmembrane" evidence="8">
    <location>
        <begin position="19"/>
        <end position="213"/>
    </location>
</feature>
<feature type="transmembrane region" description="Helical" evidence="7">
    <location>
        <begin position="124"/>
        <end position="143"/>
    </location>
</feature>
<protein>
    <submittedName>
        <fullName evidence="10">Cation diffusion facilitator family transporter</fullName>
    </submittedName>
</protein>
<gene>
    <name evidence="10" type="ORF">HNR37_001299</name>
</gene>
<evidence type="ECO:0000313" key="10">
    <source>
        <dbReference type="EMBL" id="MBB5021982.1"/>
    </source>
</evidence>
<dbReference type="PANTHER" id="PTHR43840:SF15">
    <property type="entry name" value="MITOCHONDRIAL METAL TRANSPORTER 1-RELATED"/>
    <property type="match status" value="1"/>
</dbReference>
<dbReference type="InterPro" id="IPR002524">
    <property type="entry name" value="Cation_efflux"/>
</dbReference>
<sequence>MDAQKTLQRHTALKKRASLFSVCTALMLAILKLAVGISINSLAIIAMAIDSILDIIMSAVNFVGIRYAARPADPGHPFGHGKFETLAALFQGLIILGIGIFIAYEGISRLGSGEAPVMDGLHLGLAVMAFSVVASFILSRYLLRVASTTDSLALRTDSLHYATDVWTNGGVMVALGIMLIAPLGWIDPVISIIIALYIIKEALPLLLKVFHELTESALPQEQIAAITEIVGSDPSIIDMHDLRTRRSGSNKIMDMHITVCRHYTLEQAHDIAHSMEERLQRSFAGASVVIHVDPCVVAHCKTTLPGTCPLESAREIET</sequence>
<dbReference type="Pfam" id="PF01545">
    <property type="entry name" value="Cation_efflux"/>
    <property type="match status" value="1"/>
</dbReference>
<evidence type="ECO:0000259" key="8">
    <source>
        <dbReference type="Pfam" id="PF01545"/>
    </source>
</evidence>
<evidence type="ECO:0000256" key="2">
    <source>
        <dbReference type="ARBA" id="ARBA00008114"/>
    </source>
</evidence>
<dbReference type="GO" id="GO:0015086">
    <property type="term" value="F:cadmium ion transmembrane transporter activity"/>
    <property type="evidence" value="ECO:0007669"/>
    <property type="project" value="TreeGrafter"/>
</dbReference>
<dbReference type="GO" id="GO:0006882">
    <property type="term" value="P:intracellular zinc ion homeostasis"/>
    <property type="evidence" value="ECO:0007669"/>
    <property type="project" value="TreeGrafter"/>
</dbReference>
<evidence type="ECO:0000256" key="3">
    <source>
        <dbReference type="ARBA" id="ARBA00022448"/>
    </source>
</evidence>
<dbReference type="PANTHER" id="PTHR43840">
    <property type="entry name" value="MITOCHONDRIAL METAL TRANSPORTER 1-RELATED"/>
    <property type="match status" value="1"/>
</dbReference>
<evidence type="ECO:0000256" key="1">
    <source>
        <dbReference type="ARBA" id="ARBA00004141"/>
    </source>
</evidence>
<dbReference type="InterPro" id="IPR027469">
    <property type="entry name" value="Cation_efflux_TMD_sf"/>
</dbReference>
<keyword evidence="5 7" id="KW-1133">Transmembrane helix</keyword>
<feature type="transmembrane region" description="Helical" evidence="7">
    <location>
        <begin position="164"/>
        <end position="183"/>
    </location>
</feature>
<dbReference type="SUPFAM" id="SSF160240">
    <property type="entry name" value="Cation efflux protein cytoplasmic domain-like"/>
    <property type="match status" value="1"/>
</dbReference>
<dbReference type="Gene3D" id="3.30.70.1350">
    <property type="entry name" value="Cation efflux protein, cytoplasmic domain"/>
    <property type="match status" value="1"/>
</dbReference>
<evidence type="ECO:0000256" key="5">
    <source>
        <dbReference type="ARBA" id="ARBA00022989"/>
    </source>
</evidence>
<feature type="domain" description="Cation efflux protein cytoplasmic" evidence="9">
    <location>
        <begin position="218"/>
        <end position="295"/>
    </location>
</feature>
<accession>A0A7W7Y4Q8</accession>
<dbReference type="Pfam" id="PF16916">
    <property type="entry name" value="ZT_dimer"/>
    <property type="match status" value="1"/>
</dbReference>
<dbReference type="GO" id="GO:0005886">
    <property type="term" value="C:plasma membrane"/>
    <property type="evidence" value="ECO:0007669"/>
    <property type="project" value="TreeGrafter"/>
</dbReference>
<dbReference type="AlphaFoldDB" id="A0A7W7Y4Q8"/>
<dbReference type="Gene3D" id="1.20.1510.10">
    <property type="entry name" value="Cation efflux protein transmembrane domain"/>
    <property type="match status" value="1"/>
</dbReference>
<dbReference type="RefSeq" id="WP_183731659.1">
    <property type="nucleotide sequence ID" value="NZ_JACHID010000007.1"/>
</dbReference>
<dbReference type="InterPro" id="IPR036837">
    <property type="entry name" value="Cation_efflux_CTD_sf"/>
</dbReference>
<dbReference type="NCBIfam" id="TIGR01297">
    <property type="entry name" value="CDF"/>
    <property type="match status" value="1"/>
</dbReference>
<evidence type="ECO:0000256" key="6">
    <source>
        <dbReference type="ARBA" id="ARBA00023136"/>
    </source>
</evidence>